<accession>A0A504J002</accession>
<organism evidence="1 2">
    <name type="scientific">Aquimarina algicola</name>
    <dbReference type="NCBI Taxonomy" id="2589995"/>
    <lineage>
        <taxon>Bacteria</taxon>
        <taxon>Pseudomonadati</taxon>
        <taxon>Bacteroidota</taxon>
        <taxon>Flavobacteriia</taxon>
        <taxon>Flavobacteriales</taxon>
        <taxon>Flavobacteriaceae</taxon>
        <taxon>Aquimarina</taxon>
    </lineage>
</organism>
<gene>
    <name evidence="1" type="ORF">FHK87_25465</name>
</gene>
<dbReference type="Proteomes" id="UP000315540">
    <property type="component" value="Unassembled WGS sequence"/>
</dbReference>
<keyword evidence="2" id="KW-1185">Reference proteome</keyword>
<reference evidence="1 2" key="1">
    <citation type="submission" date="2019-06" db="EMBL/GenBank/DDBJ databases">
        <authorList>
            <person name="Meng X."/>
        </authorList>
    </citation>
    <scope>NUCLEOTIDE SEQUENCE [LARGE SCALE GENOMIC DNA]</scope>
    <source>
        <strain evidence="1 2">M625</strain>
    </source>
</reference>
<comment type="caution">
    <text evidence="1">The sequence shown here is derived from an EMBL/GenBank/DDBJ whole genome shotgun (WGS) entry which is preliminary data.</text>
</comment>
<sequence length="94" mass="10850">MKINWLSKSEAKSSEVQKLLKLEYNFRKKATIILLELMDNKEWVDLSSVEFDFCTEKHTFLVSKNTPEPIYSYLSTICTATEKANIPWSVGVIS</sequence>
<dbReference type="RefSeq" id="WP_140597706.1">
    <property type="nucleotide sequence ID" value="NZ_VFWZ01000011.1"/>
</dbReference>
<proteinExistence type="predicted"/>
<protein>
    <submittedName>
        <fullName evidence="1">Uncharacterized protein</fullName>
    </submittedName>
</protein>
<dbReference type="AlphaFoldDB" id="A0A504J002"/>
<dbReference type="EMBL" id="VFWZ01000011">
    <property type="protein sequence ID" value="TPN81338.1"/>
    <property type="molecule type" value="Genomic_DNA"/>
</dbReference>
<evidence type="ECO:0000313" key="2">
    <source>
        <dbReference type="Proteomes" id="UP000315540"/>
    </source>
</evidence>
<dbReference type="OrthoDB" id="1448873at2"/>
<name>A0A504J002_9FLAO</name>
<evidence type="ECO:0000313" key="1">
    <source>
        <dbReference type="EMBL" id="TPN81338.1"/>
    </source>
</evidence>